<feature type="domain" description="Glycosyl transferase family 28 C-terminal" evidence="3">
    <location>
        <begin position="162"/>
        <end position="265"/>
    </location>
</feature>
<dbReference type="Pfam" id="PF04101">
    <property type="entry name" value="Glyco_tran_28_C"/>
    <property type="match status" value="1"/>
</dbReference>
<evidence type="ECO:0000259" key="3">
    <source>
        <dbReference type="Pfam" id="PF04101"/>
    </source>
</evidence>
<dbReference type="HOGENOM" id="CLU_023406_1_1_0"/>
<evidence type="ECO:0000313" key="4">
    <source>
        <dbReference type="EMBL" id="ADR18625.1"/>
    </source>
</evidence>
<evidence type="ECO:0000313" key="5">
    <source>
        <dbReference type="Proteomes" id="UP000007039"/>
    </source>
</evidence>
<dbReference type="GO" id="GO:0016758">
    <property type="term" value="F:hexosyltransferase activity"/>
    <property type="evidence" value="ECO:0007669"/>
    <property type="project" value="InterPro"/>
</dbReference>
<dbReference type="InterPro" id="IPR020023">
    <property type="entry name" value="PseG"/>
</dbReference>
<dbReference type="AlphaFoldDB" id="E4TGE4"/>
<dbReference type="Proteomes" id="UP000007039">
    <property type="component" value="Chromosome"/>
</dbReference>
<protein>
    <submittedName>
        <fullName evidence="4">Pseudaminic acid biosynthesis-associated protein PseG</fullName>
    </submittedName>
</protein>
<gene>
    <name evidence="4" type="ordered locus">Calni_0714</name>
</gene>
<dbReference type="Gene3D" id="3.40.50.11190">
    <property type="match status" value="1"/>
</dbReference>
<feature type="active site" description="Proton acceptor" evidence="1">
    <location>
        <position position="18"/>
    </location>
</feature>
<feature type="binding site" evidence="2">
    <location>
        <begin position="16"/>
        <end position="17"/>
    </location>
    <ligand>
        <name>substrate</name>
    </ligand>
</feature>
<keyword evidence="5" id="KW-1185">Reference proteome</keyword>
<feature type="binding site" evidence="2">
    <location>
        <position position="245"/>
    </location>
    <ligand>
        <name>substrate</name>
    </ligand>
</feature>
<dbReference type="STRING" id="768670.Calni_0714"/>
<organism evidence="4 5">
    <name type="scientific">Calditerrivibrio nitroreducens (strain DSM 19672 / NBRC 101217 / Yu37-1)</name>
    <dbReference type="NCBI Taxonomy" id="768670"/>
    <lineage>
        <taxon>Bacteria</taxon>
        <taxon>Pseudomonadati</taxon>
        <taxon>Deferribacterota</taxon>
        <taxon>Deferribacteres</taxon>
        <taxon>Deferribacterales</taxon>
        <taxon>Calditerrivibrionaceae</taxon>
    </lineage>
</organism>
<dbReference type="KEGG" id="cni:Calni_0714"/>
<proteinExistence type="predicted"/>
<feature type="binding site" evidence="2">
    <location>
        <position position="145"/>
    </location>
    <ligand>
        <name>substrate</name>
    </ligand>
</feature>
<reference key="1">
    <citation type="submission" date="2010-11" db="EMBL/GenBank/DDBJ databases">
        <title>The complete genome of chromosome of Calditerrivibrio nitroreducens DSM 19672.</title>
        <authorList>
            <consortium name="US DOE Joint Genome Institute (JGI-PGF)"/>
            <person name="Lucas S."/>
            <person name="Copeland A."/>
            <person name="Lapidus A."/>
            <person name="Bruce D."/>
            <person name="Goodwin L."/>
            <person name="Pitluck S."/>
            <person name="Kyrpides N."/>
            <person name="Mavromatis K."/>
            <person name="Ivanova N."/>
            <person name="Mikhailova N."/>
            <person name="Zeytun A."/>
            <person name="Brettin T."/>
            <person name="Detter J.C."/>
            <person name="Tapia R."/>
            <person name="Han C."/>
            <person name="Land M."/>
            <person name="Hauser L."/>
            <person name="Markowitz V."/>
            <person name="Cheng J.-F."/>
            <person name="Hugenholtz P."/>
            <person name="Woyke T."/>
            <person name="Wu D."/>
            <person name="Spring S."/>
            <person name="Schroeder M."/>
            <person name="Brambilla E."/>
            <person name="Klenk H.-P."/>
            <person name="Eisen J.A."/>
        </authorList>
    </citation>
    <scope>NUCLEOTIDE SEQUENCE [LARGE SCALE GENOMIC DNA]</scope>
    <source>
        <strain>DSM 19672</strain>
    </source>
</reference>
<evidence type="ECO:0000256" key="2">
    <source>
        <dbReference type="PIRSR" id="PIRSR620023-2"/>
    </source>
</evidence>
<dbReference type="eggNOG" id="COG3980">
    <property type="taxonomic scope" value="Bacteria"/>
</dbReference>
<sequence>MLKVYILSEAGKNVGFGHLMRMMGIYQAFETKNIIPTFIINGDQSVEEYLKDIDYKVFNWLDERDRLYNMIKDADIAIIDSYLADEIIYENISKLVKLPVYYDDNNRIEYPEGVIVNGNIYAKELDYPKKTGRIYLLGLEYLPLRKEFWDVPEKKVREKVETIMVTFGGDDSRNMTPKVLKILADNHPHVKKNVIIGKGFNNIKEIEEASDENTALIYFPDAQKMKEVMIESDIAISAGGQTLYELARVGVPTIAVIVAENQLGNVTNFLCKNLIYHSEFYNDLNLNKNIKKSVFDLFEYEKRARLNIMLGNQLDGLGQNRLIEHLMEICG</sequence>
<reference evidence="4 5" key="2">
    <citation type="journal article" date="2011" name="Stand. Genomic Sci.">
        <title>Complete genome sequence of Calditerrivibrio nitroreducens type strain (Yu37-1).</title>
        <authorList>
            <person name="Pitluck S."/>
            <person name="Sikorski J."/>
            <person name="Zeytun A."/>
            <person name="Lapidus A."/>
            <person name="Nolan M."/>
            <person name="Lucas S."/>
            <person name="Hammon N."/>
            <person name="Deshpande S."/>
            <person name="Cheng J.F."/>
            <person name="Tapia R."/>
            <person name="Han C."/>
            <person name="Goodwin L."/>
            <person name="Liolios K."/>
            <person name="Pagani I."/>
            <person name="Ivanova N."/>
            <person name="Mavromatis K."/>
            <person name="Pati A."/>
            <person name="Chen A."/>
            <person name="Palaniappan K."/>
            <person name="Hauser L."/>
            <person name="Chang Y.J."/>
            <person name="Jeffries C.D."/>
            <person name="Detter J.C."/>
            <person name="Brambilla E."/>
            <person name="Djao O.D."/>
            <person name="Rohde M."/>
            <person name="Spring S."/>
            <person name="Goker M."/>
            <person name="Woyke T."/>
            <person name="Bristow J."/>
            <person name="Eisen J.A."/>
            <person name="Markowitz V."/>
            <person name="Hugenholtz P."/>
            <person name="Kyrpides N.C."/>
            <person name="Klenk H.P."/>
            <person name="Land M."/>
        </authorList>
    </citation>
    <scope>NUCLEOTIDE SEQUENCE [LARGE SCALE GENOMIC DNA]</scope>
    <source>
        <strain evidence="5">DSM 19672 / NBRC 101217 / Yu37-1</strain>
    </source>
</reference>
<dbReference type="SUPFAM" id="SSF53756">
    <property type="entry name" value="UDP-Glycosyltransferase/glycogen phosphorylase"/>
    <property type="match status" value="1"/>
</dbReference>
<dbReference type="Gene3D" id="3.40.50.2000">
    <property type="entry name" value="Glycogen Phosphorylase B"/>
    <property type="match status" value="1"/>
</dbReference>
<name>E4TGE4_CALNY</name>
<dbReference type="NCBIfam" id="TIGR03590">
    <property type="entry name" value="PseG"/>
    <property type="match status" value="1"/>
</dbReference>
<dbReference type="InterPro" id="IPR007235">
    <property type="entry name" value="Glyco_trans_28_C"/>
</dbReference>
<evidence type="ECO:0000256" key="1">
    <source>
        <dbReference type="PIRSR" id="PIRSR620023-1"/>
    </source>
</evidence>
<dbReference type="EMBL" id="CP002347">
    <property type="protein sequence ID" value="ADR18625.1"/>
    <property type="molecule type" value="Genomic_DNA"/>
</dbReference>
<accession>E4TGE4</accession>